<name>A0ABS6N7J3_9RHOB</name>
<evidence type="ECO:0000313" key="4">
    <source>
        <dbReference type="EMBL" id="MBV2359993.1"/>
    </source>
</evidence>
<dbReference type="Pfam" id="PF13505">
    <property type="entry name" value="OMP_b-brl"/>
    <property type="match status" value="1"/>
</dbReference>
<accession>A0ABS6N7J3</accession>
<dbReference type="InterPro" id="IPR027385">
    <property type="entry name" value="Beta-barrel_OMP"/>
</dbReference>
<proteinExistence type="predicted"/>
<evidence type="ECO:0000256" key="1">
    <source>
        <dbReference type="ARBA" id="ARBA00022729"/>
    </source>
</evidence>
<feature type="chain" id="PRO_5047527384" evidence="2">
    <location>
        <begin position="24"/>
        <end position="220"/>
    </location>
</feature>
<feature type="domain" description="Outer membrane protein beta-barrel" evidence="3">
    <location>
        <begin position="10"/>
        <end position="220"/>
    </location>
</feature>
<comment type="caution">
    <text evidence="4">The sequence shown here is derived from an EMBL/GenBank/DDBJ whole genome shotgun (WGS) entry which is preliminary data.</text>
</comment>
<dbReference type="Proteomes" id="UP001166293">
    <property type="component" value="Unassembled WGS sequence"/>
</dbReference>
<keyword evidence="5" id="KW-1185">Reference proteome</keyword>
<evidence type="ECO:0000256" key="2">
    <source>
        <dbReference type="SAM" id="SignalP"/>
    </source>
</evidence>
<reference evidence="4" key="1">
    <citation type="submission" date="2021-06" db="EMBL/GenBank/DDBJ databases">
        <title>Thalassococcus sp. CAU 1522 isolated from sea sand, Republic of Korea.</title>
        <authorList>
            <person name="Kim W."/>
        </authorList>
    </citation>
    <scope>NUCLEOTIDE SEQUENCE</scope>
    <source>
        <strain evidence="4">CAU 1522</strain>
    </source>
</reference>
<protein>
    <submittedName>
        <fullName evidence="4">Outer membrane beta-barrel protein</fullName>
    </submittedName>
</protein>
<dbReference type="EMBL" id="JAHRWL010000001">
    <property type="protein sequence ID" value="MBV2359993.1"/>
    <property type="molecule type" value="Genomic_DNA"/>
</dbReference>
<organism evidence="4 5">
    <name type="scientific">Thalassococcus arenae</name>
    <dbReference type="NCBI Taxonomy" id="2851652"/>
    <lineage>
        <taxon>Bacteria</taxon>
        <taxon>Pseudomonadati</taxon>
        <taxon>Pseudomonadota</taxon>
        <taxon>Alphaproteobacteria</taxon>
        <taxon>Rhodobacterales</taxon>
        <taxon>Roseobacteraceae</taxon>
        <taxon>Thalassococcus</taxon>
    </lineage>
</organism>
<sequence>MKPTILALIAAACLPLAALPAAAEMEVSVYTGWQTAPHSRVSGDYPGGGSYDALIGWEGRSFEMPPYYGLRGTWWRTETLGFGLEFTHAKVYAPDDEKDGLGFSDLEFTDGLNIITVNVLRRWPEQWGRATPYVGGGLGAAIPHVDVDYPATGSETYEFQLTGPAARLMAGVSYPINDRFSIFGEYQFTYSRNDADLDGGGSLSTDIVTNAVNVGLSLNF</sequence>
<dbReference type="RefSeq" id="WP_217777773.1">
    <property type="nucleotide sequence ID" value="NZ_JAHRWL010000001.1"/>
</dbReference>
<keyword evidence="1 2" id="KW-0732">Signal</keyword>
<gene>
    <name evidence="4" type="ORF">KUH32_09415</name>
</gene>
<evidence type="ECO:0000259" key="3">
    <source>
        <dbReference type="Pfam" id="PF13505"/>
    </source>
</evidence>
<feature type="signal peptide" evidence="2">
    <location>
        <begin position="1"/>
        <end position="23"/>
    </location>
</feature>
<evidence type="ECO:0000313" key="5">
    <source>
        <dbReference type="Proteomes" id="UP001166293"/>
    </source>
</evidence>